<keyword evidence="1" id="KW-0812">Transmembrane</keyword>
<keyword evidence="3" id="KW-1185">Reference proteome</keyword>
<name>A0A223P1C3_9SPHI</name>
<feature type="transmembrane region" description="Helical" evidence="1">
    <location>
        <begin position="50"/>
        <end position="73"/>
    </location>
</feature>
<dbReference type="AlphaFoldDB" id="A0A223P1C3"/>
<protein>
    <submittedName>
        <fullName evidence="2">Uncharacterized protein</fullName>
    </submittedName>
</protein>
<gene>
    <name evidence="2" type="ORF">MuYL_4002</name>
</gene>
<reference evidence="2 3" key="1">
    <citation type="submission" date="2017-08" db="EMBL/GenBank/DDBJ databases">
        <title>Complete genome sequence of Mucilaginibacter sp. strain BJC16-A31.</title>
        <authorList>
            <consortium name="Henan University of Science and Technology"/>
            <person name="You X."/>
        </authorList>
    </citation>
    <scope>NUCLEOTIDE SEQUENCE [LARGE SCALE GENOMIC DNA]</scope>
    <source>
        <strain evidence="2 3">BJC16-A31</strain>
    </source>
</reference>
<evidence type="ECO:0000313" key="2">
    <source>
        <dbReference type="EMBL" id="ASU35887.1"/>
    </source>
</evidence>
<accession>A0A223P1C3</accession>
<proteinExistence type="predicted"/>
<dbReference type="Proteomes" id="UP000215002">
    <property type="component" value="Chromosome"/>
</dbReference>
<dbReference type="KEGG" id="muc:MuYL_4002"/>
<evidence type="ECO:0000256" key="1">
    <source>
        <dbReference type="SAM" id="Phobius"/>
    </source>
</evidence>
<dbReference type="EMBL" id="CP022743">
    <property type="protein sequence ID" value="ASU35887.1"/>
    <property type="molecule type" value="Genomic_DNA"/>
</dbReference>
<organism evidence="2 3">
    <name type="scientific">Mucilaginibacter xinganensis</name>
    <dbReference type="NCBI Taxonomy" id="1234841"/>
    <lineage>
        <taxon>Bacteria</taxon>
        <taxon>Pseudomonadati</taxon>
        <taxon>Bacteroidota</taxon>
        <taxon>Sphingobacteriia</taxon>
        <taxon>Sphingobacteriales</taxon>
        <taxon>Sphingobacteriaceae</taxon>
        <taxon>Mucilaginibacter</taxon>
    </lineage>
</organism>
<sequence>MMQWSVVVSVVFMIKKRVKKKPSGLGGLDVMICEITYDQVTLRRLTRRRIITIMLIAAKEAAASVLMTIDFVLPMGCRQGMILN</sequence>
<evidence type="ECO:0000313" key="3">
    <source>
        <dbReference type="Proteomes" id="UP000215002"/>
    </source>
</evidence>
<keyword evidence="1" id="KW-1133">Transmembrane helix</keyword>
<keyword evidence="1" id="KW-0472">Membrane</keyword>